<dbReference type="InterPro" id="IPR009057">
    <property type="entry name" value="Homeodomain-like_sf"/>
</dbReference>
<dbReference type="Gene3D" id="1.10.10.60">
    <property type="entry name" value="Homeodomain-like"/>
    <property type="match status" value="1"/>
</dbReference>
<reference evidence="6 7" key="1">
    <citation type="submission" date="2020-04" db="EMBL/GenBank/DDBJ databases">
        <authorList>
            <person name="Laetsch R D."/>
            <person name="Stevens L."/>
            <person name="Kumar S."/>
            <person name="Blaxter L. M."/>
        </authorList>
    </citation>
    <scope>NUCLEOTIDE SEQUENCE [LARGE SCALE GENOMIC DNA]</scope>
</reference>
<proteinExistence type="predicted"/>
<dbReference type="InterPro" id="IPR001356">
    <property type="entry name" value="HD"/>
</dbReference>
<dbReference type="Pfam" id="PF00046">
    <property type="entry name" value="Homeodomain"/>
    <property type="match status" value="1"/>
</dbReference>
<dbReference type="GO" id="GO:0003677">
    <property type="term" value="F:DNA binding"/>
    <property type="evidence" value="ECO:0007669"/>
    <property type="project" value="UniProtKB-UniRule"/>
</dbReference>
<feature type="DNA-binding region" description="Homeobox" evidence="2">
    <location>
        <begin position="126"/>
        <end position="171"/>
    </location>
</feature>
<feature type="compositionally biased region" description="Low complexity" evidence="4">
    <location>
        <begin position="265"/>
        <end position="276"/>
    </location>
</feature>
<evidence type="ECO:0000256" key="1">
    <source>
        <dbReference type="ARBA" id="ARBA00004123"/>
    </source>
</evidence>
<keyword evidence="2 3" id="KW-0539">Nucleus</keyword>
<feature type="compositionally biased region" description="Low complexity" evidence="4">
    <location>
        <begin position="175"/>
        <end position="185"/>
    </location>
</feature>
<organism evidence="6 7">
    <name type="scientific">Caenorhabditis bovis</name>
    <dbReference type="NCBI Taxonomy" id="2654633"/>
    <lineage>
        <taxon>Eukaryota</taxon>
        <taxon>Metazoa</taxon>
        <taxon>Ecdysozoa</taxon>
        <taxon>Nematoda</taxon>
        <taxon>Chromadorea</taxon>
        <taxon>Rhabditida</taxon>
        <taxon>Rhabditina</taxon>
        <taxon>Rhabditomorpha</taxon>
        <taxon>Rhabditoidea</taxon>
        <taxon>Rhabditidae</taxon>
        <taxon>Peloderinae</taxon>
        <taxon>Caenorhabditis</taxon>
    </lineage>
</organism>
<comment type="subcellular location">
    <subcellularLocation>
        <location evidence="1 2 3">Nucleus</location>
    </subcellularLocation>
</comment>
<dbReference type="PROSITE" id="PS50071">
    <property type="entry name" value="HOMEOBOX_2"/>
    <property type="match status" value="1"/>
</dbReference>
<keyword evidence="7" id="KW-1185">Reference proteome</keyword>
<dbReference type="SUPFAM" id="SSF46689">
    <property type="entry name" value="Homeodomain-like"/>
    <property type="match status" value="1"/>
</dbReference>
<feature type="compositionally biased region" description="Basic residues" evidence="4">
    <location>
        <begin position="161"/>
        <end position="172"/>
    </location>
</feature>
<protein>
    <recommendedName>
        <fullName evidence="5">Homeobox domain-containing protein</fullName>
    </recommendedName>
</protein>
<dbReference type="OrthoDB" id="21495at2759"/>
<evidence type="ECO:0000256" key="3">
    <source>
        <dbReference type="RuleBase" id="RU000682"/>
    </source>
</evidence>
<keyword evidence="2 3" id="KW-0238">DNA-binding</keyword>
<evidence type="ECO:0000259" key="5">
    <source>
        <dbReference type="PROSITE" id="PS50071"/>
    </source>
</evidence>
<name>A0A8S1EYI6_9PELO</name>
<dbReference type="GO" id="GO:0005634">
    <property type="term" value="C:nucleus"/>
    <property type="evidence" value="ECO:0007669"/>
    <property type="project" value="UniProtKB-SubCell"/>
</dbReference>
<feature type="domain" description="Homeobox" evidence="5">
    <location>
        <begin position="124"/>
        <end position="170"/>
    </location>
</feature>
<dbReference type="EMBL" id="CADEPM010000007">
    <property type="protein sequence ID" value="CAB3408778.1"/>
    <property type="molecule type" value="Genomic_DNA"/>
</dbReference>
<dbReference type="Proteomes" id="UP000494206">
    <property type="component" value="Unassembled WGS sequence"/>
</dbReference>
<dbReference type="AlphaFoldDB" id="A0A8S1EYI6"/>
<keyword evidence="2 3" id="KW-0371">Homeobox</keyword>
<gene>
    <name evidence="6" type="ORF">CBOVIS_LOCUS10515</name>
</gene>
<evidence type="ECO:0000313" key="7">
    <source>
        <dbReference type="Proteomes" id="UP000494206"/>
    </source>
</evidence>
<feature type="region of interest" description="Disordered" evidence="4">
    <location>
        <begin position="160"/>
        <end position="185"/>
    </location>
</feature>
<dbReference type="CDD" id="cd00086">
    <property type="entry name" value="homeodomain"/>
    <property type="match status" value="1"/>
</dbReference>
<evidence type="ECO:0000256" key="4">
    <source>
        <dbReference type="SAM" id="MobiDB-lite"/>
    </source>
</evidence>
<sequence>MSTEVSDTATEIVALNLCKETSEDEEAHLRKMSEEASLMVEMSEIVKEVIEALEGPTPTTTYPTDEEMTAALACNTETAPAVVPEVMCSPSDSAVSEPSADVEVVIARVATRDRTRNKNFSILIDRYLEQTGYNLYPTRGEKCKLAHDLNVPYNQVNRWFANRRRKHTKMTKKLPTSASSPEATPSNRISAAAVAAAVAAAAAASAAASANKEDICDSTNADTNSAILGEIPIEDREPYATDLTFHVPRAASTPGDMSVQPTEEAASVAPAAPAQPGEANPTESLINLSLIQTNPQLLYKLVMVALNGNPSAGDMNSLTYSLLQAGVAHNGDASQMMQSINKLLLLQKNPSDLLMAAMLNQQQQFQQVAQQQPQVPSPDAVNNAYQQMQMLLLHQHFAQQNNMANMELANNYQEPMYGASSISASPMVNSDSDMTEFTIASPDSEMYHHQVPMHQELYGEPSDDRIRSPPFKDPHQIADPETSRLLNAVPTDRAELRTMTTGRLREEYALLTVDEQIAVTGLCELASL</sequence>
<feature type="region of interest" description="Disordered" evidence="4">
    <location>
        <begin position="250"/>
        <end position="279"/>
    </location>
</feature>
<comment type="caution">
    <text evidence="6">The sequence shown here is derived from an EMBL/GenBank/DDBJ whole genome shotgun (WGS) entry which is preliminary data.</text>
</comment>
<accession>A0A8S1EYI6</accession>
<evidence type="ECO:0000256" key="2">
    <source>
        <dbReference type="PROSITE-ProRule" id="PRU00108"/>
    </source>
</evidence>
<evidence type="ECO:0000313" key="6">
    <source>
        <dbReference type="EMBL" id="CAB3408778.1"/>
    </source>
</evidence>
<dbReference type="SMART" id="SM00389">
    <property type="entry name" value="HOX"/>
    <property type="match status" value="1"/>
</dbReference>